<proteinExistence type="predicted"/>
<name>A0A1I5UH76_9GAMM</name>
<evidence type="ECO:0000313" key="1">
    <source>
        <dbReference type="EMBL" id="SFP94643.1"/>
    </source>
</evidence>
<reference evidence="1 2" key="1">
    <citation type="submission" date="2016-10" db="EMBL/GenBank/DDBJ databases">
        <authorList>
            <person name="de Groot N.N."/>
        </authorList>
    </citation>
    <scope>NUCLEOTIDE SEQUENCE [LARGE SCALE GENOMIC DNA]</scope>
    <source>
        <strain evidence="1 2">DSM 15893</strain>
    </source>
</reference>
<dbReference type="STRING" id="1121869.SAMN03084138_03614"/>
<accession>A0A1I5UH76</accession>
<dbReference type="EMBL" id="FOWR01000031">
    <property type="protein sequence ID" value="SFP94643.1"/>
    <property type="molecule type" value="Genomic_DNA"/>
</dbReference>
<organism evidence="1 2">
    <name type="scientific">Enterovibrio norvegicus DSM 15893</name>
    <dbReference type="NCBI Taxonomy" id="1121869"/>
    <lineage>
        <taxon>Bacteria</taxon>
        <taxon>Pseudomonadati</taxon>
        <taxon>Pseudomonadota</taxon>
        <taxon>Gammaproteobacteria</taxon>
        <taxon>Vibrionales</taxon>
        <taxon>Vibrionaceae</taxon>
        <taxon>Enterovibrio</taxon>
    </lineage>
</organism>
<dbReference type="Proteomes" id="UP000182692">
    <property type="component" value="Unassembled WGS sequence"/>
</dbReference>
<evidence type="ECO:0000313" key="2">
    <source>
        <dbReference type="Proteomes" id="UP000182692"/>
    </source>
</evidence>
<sequence>MYINYCQYFPLEKRSLRQEPRDRYTTYFKDLYRISDKDLSQETFLTGDQYSYTNIIDTVLESDLPFAAYPDISDVAFSYWTPEWDPEYSAFATYFLWKSDLEAEIIDVCDVGSIATTTALHILFNTDSLDDSRTKILVGMEQNAVPRYLPDHNIMPVSSSGSALFVSQANNDGALFKLEDSVFLNENKIYSSSFALAEEIKTLLEKHKLGAGDCTLFLHRNTAAFKQLDYLSDKRDISPDLLKNAHYLSPEYSVNTLPKLLDEYQKNPDSFRSSIWVFIDEDAESLNTTISLLRPL</sequence>
<dbReference type="AlphaFoldDB" id="A0A1I5UH76"/>
<gene>
    <name evidence="1" type="ORF">SAMN03084138_03614</name>
</gene>
<protein>
    <submittedName>
        <fullName evidence="1">Uncharacterized protein</fullName>
    </submittedName>
</protein>